<feature type="compositionally biased region" description="Low complexity" evidence="1">
    <location>
        <begin position="11"/>
        <end position="23"/>
    </location>
</feature>
<evidence type="ECO:0000313" key="3">
    <source>
        <dbReference type="Proteomes" id="UP000283269"/>
    </source>
</evidence>
<comment type="caution">
    <text evidence="2">The sequence shown here is derived from an EMBL/GenBank/DDBJ whole genome shotgun (WGS) entry which is preliminary data.</text>
</comment>
<feature type="compositionally biased region" description="Low complexity" evidence="1">
    <location>
        <begin position="32"/>
        <end position="51"/>
    </location>
</feature>
<evidence type="ECO:0000313" key="2">
    <source>
        <dbReference type="EMBL" id="PPQ86893.1"/>
    </source>
</evidence>
<name>A0A409X7Y0_PSICY</name>
<dbReference type="EMBL" id="NHYD01002411">
    <property type="protein sequence ID" value="PPQ86893.1"/>
    <property type="molecule type" value="Genomic_DNA"/>
</dbReference>
<dbReference type="InParanoid" id="A0A409X7Y0"/>
<evidence type="ECO:0000256" key="1">
    <source>
        <dbReference type="SAM" id="MobiDB-lite"/>
    </source>
</evidence>
<proteinExistence type="predicted"/>
<dbReference type="Proteomes" id="UP000283269">
    <property type="component" value="Unassembled WGS sequence"/>
</dbReference>
<sequence>MKTKMRTKMCSSIPLLSSSSSSSADMQPLTISPRASAPPHHQPSSLPQPSATISMPRPILITHILCIRLISSMPSASGLSVSSSEVSASFAWALEESRDAVSPAPPFPLPLPVHRHGHSHLLITPKIAAAAALGENTTTSTSKTHRKLVPEKSKRSIFSMGMGMVMGFRSMRNRKSEERVKDLSDVGRRVELSESDLVNNSYTYAYATGGKGVFEIYLEPSHVNPDMG</sequence>
<feature type="region of interest" description="Disordered" evidence="1">
    <location>
        <begin position="1"/>
        <end position="52"/>
    </location>
</feature>
<dbReference type="AlphaFoldDB" id="A0A409X7Y0"/>
<protein>
    <submittedName>
        <fullName evidence="2">Uncharacterized protein</fullName>
    </submittedName>
</protein>
<reference evidence="2 3" key="1">
    <citation type="journal article" date="2018" name="Evol. Lett.">
        <title>Horizontal gene cluster transfer increased hallucinogenic mushroom diversity.</title>
        <authorList>
            <person name="Reynolds H.T."/>
            <person name="Vijayakumar V."/>
            <person name="Gluck-Thaler E."/>
            <person name="Korotkin H.B."/>
            <person name="Matheny P.B."/>
            <person name="Slot J.C."/>
        </authorList>
    </citation>
    <scope>NUCLEOTIDE SEQUENCE [LARGE SCALE GENOMIC DNA]</scope>
    <source>
        <strain evidence="2 3">2631</strain>
    </source>
</reference>
<accession>A0A409X7Y0</accession>
<organism evidence="2 3">
    <name type="scientific">Psilocybe cyanescens</name>
    <dbReference type="NCBI Taxonomy" id="93625"/>
    <lineage>
        <taxon>Eukaryota</taxon>
        <taxon>Fungi</taxon>
        <taxon>Dikarya</taxon>
        <taxon>Basidiomycota</taxon>
        <taxon>Agaricomycotina</taxon>
        <taxon>Agaricomycetes</taxon>
        <taxon>Agaricomycetidae</taxon>
        <taxon>Agaricales</taxon>
        <taxon>Agaricineae</taxon>
        <taxon>Strophariaceae</taxon>
        <taxon>Psilocybe</taxon>
    </lineage>
</organism>
<gene>
    <name evidence="2" type="ORF">CVT25_012524</name>
</gene>
<keyword evidence="3" id="KW-1185">Reference proteome</keyword>